<gene>
    <name evidence="3" type="primary">Tut1</name>
    <name evidence="3" type="ORF">STRCIN_R15425</name>
</gene>
<dbReference type="InterPro" id="IPR036236">
    <property type="entry name" value="Znf_C2H2_sf"/>
</dbReference>
<feature type="non-terminal residue" evidence="3">
    <location>
        <position position="248"/>
    </location>
</feature>
<dbReference type="AlphaFoldDB" id="A0A7K8FNY3"/>
<name>A0A7K8FNY3_9CORV</name>
<dbReference type="SMART" id="SM00451">
    <property type="entry name" value="ZnF_U1"/>
    <property type="match status" value="1"/>
</dbReference>
<accession>A0A7K8FNY3</accession>
<organism evidence="3 4">
    <name type="scientific">Struthidea cinerea</name>
    <dbReference type="NCBI Taxonomy" id="181839"/>
    <lineage>
        <taxon>Eukaryota</taxon>
        <taxon>Metazoa</taxon>
        <taxon>Chordata</taxon>
        <taxon>Craniata</taxon>
        <taxon>Vertebrata</taxon>
        <taxon>Euteleostomi</taxon>
        <taxon>Archelosauria</taxon>
        <taxon>Archosauria</taxon>
        <taxon>Dinosauria</taxon>
        <taxon>Saurischia</taxon>
        <taxon>Theropoda</taxon>
        <taxon>Coelurosauria</taxon>
        <taxon>Aves</taxon>
        <taxon>Neognathae</taxon>
        <taxon>Neoaves</taxon>
        <taxon>Telluraves</taxon>
        <taxon>Australaves</taxon>
        <taxon>Passeriformes</taxon>
        <taxon>Corvoidea</taxon>
        <taxon>Corcoracidae</taxon>
        <taxon>Struthidea</taxon>
    </lineage>
</organism>
<reference evidence="3 4" key="1">
    <citation type="submission" date="2019-09" db="EMBL/GenBank/DDBJ databases">
        <title>Bird 10,000 Genomes (B10K) Project - Family phase.</title>
        <authorList>
            <person name="Zhang G."/>
        </authorList>
    </citation>
    <scope>NUCLEOTIDE SEQUENCE [LARGE SCALE GENOMIC DNA]</scope>
    <source>
        <strain evidence="3">B10K-DU-029-33</strain>
        <tissue evidence="3">Heart</tissue>
    </source>
</reference>
<dbReference type="PANTHER" id="PTHR12271:SF127">
    <property type="entry name" value="SPECKLE TARGETED PIP5K1A-REGULATED POLY(A) POLYMERASE"/>
    <property type="match status" value="1"/>
</dbReference>
<dbReference type="SUPFAM" id="SSF81301">
    <property type="entry name" value="Nucleotidyltransferase"/>
    <property type="match status" value="1"/>
</dbReference>
<dbReference type="PANTHER" id="PTHR12271">
    <property type="entry name" value="POLY A POLYMERASE CID PAP -RELATED"/>
    <property type="match status" value="1"/>
</dbReference>
<feature type="compositionally biased region" description="Low complexity" evidence="1">
    <location>
        <begin position="1"/>
        <end position="11"/>
    </location>
</feature>
<dbReference type="InterPro" id="IPR043519">
    <property type="entry name" value="NT_sf"/>
</dbReference>
<feature type="compositionally biased region" description="Low complexity" evidence="1">
    <location>
        <begin position="23"/>
        <end position="46"/>
    </location>
</feature>
<dbReference type="GO" id="GO:0003676">
    <property type="term" value="F:nucleic acid binding"/>
    <property type="evidence" value="ECO:0007669"/>
    <property type="project" value="InterPro"/>
</dbReference>
<sequence length="248" mass="26164">REPGAAMEAGPAPGPDPDPDPGTGPAMDVGPEPVTGPVPVTDPATDPDVEPLHRGGFRCRLCQITAANRPSLLSHLAGKRHRRLRELRAERRAQELRSLFVSGFPRGTEPARLRQHFRAFGDVATVVMDKEKVGRGLRSSPGARGPLGYGLPQVEAQLALLVRALELSAAERRLRELLLALLREALAEFLPGCSLVPYGSSVNGFDVHGCDLDLPLELGGRDPPPEGTPAGDGDPQGQGTPSGAGDTP</sequence>
<dbReference type="Pfam" id="PF22600">
    <property type="entry name" value="MTPAP-like_central"/>
    <property type="match status" value="1"/>
</dbReference>
<feature type="region of interest" description="Disordered" evidence="1">
    <location>
        <begin position="1"/>
        <end position="50"/>
    </location>
</feature>
<dbReference type="SUPFAM" id="SSF54928">
    <property type="entry name" value="RNA-binding domain, RBD"/>
    <property type="match status" value="1"/>
</dbReference>
<feature type="region of interest" description="Disordered" evidence="1">
    <location>
        <begin position="216"/>
        <end position="248"/>
    </location>
</feature>
<feature type="domain" description="U1-type" evidence="2">
    <location>
        <begin position="54"/>
        <end position="88"/>
    </location>
</feature>
<dbReference type="GO" id="GO:0016607">
    <property type="term" value="C:nuclear speck"/>
    <property type="evidence" value="ECO:0007669"/>
    <property type="project" value="TreeGrafter"/>
</dbReference>
<comment type="caution">
    <text evidence="3">The sequence shown here is derived from an EMBL/GenBank/DDBJ whole genome shotgun (WGS) entry which is preliminary data.</text>
</comment>
<dbReference type="Proteomes" id="UP000548317">
    <property type="component" value="Unassembled WGS sequence"/>
</dbReference>
<evidence type="ECO:0000259" key="2">
    <source>
        <dbReference type="SMART" id="SM00451"/>
    </source>
</evidence>
<dbReference type="InterPro" id="IPR035979">
    <property type="entry name" value="RBD_domain_sf"/>
</dbReference>
<dbReference type="Gene3D" id="3.30.70.330">
    <property type="match status" value="1"/>
</dbReference>
<dbReference type="GO" id="GO:1990817">
    <property type="term" value="F:poly(A) RNA polymerase activity"/>
    <property type="evidence" value="ECO:0007669"/>
    <property type="project" value="TreeGrafter"/>
</dbReference>
<dbReference type="Gene3D" id="3.30.460.10">
    <property type="entry name" value="Beta Polymerase, domain 2"/>
    <property type="match status" value="1"/>
</dbReference>
<dbReference type="EMBL" id="VZTI01004551">
    <property type="protein sequence ID" value="NXB65371.1"/>
    <property type="molecule type" value="Genomic_DNA"/>
</dbReference>
<dbReference type="GO" id="GO:0008270">
    <property type="term" value="F:zinc ion binding"/>
    <property type="evidence" value="ECO:0007669"/>
    <property type="project" value="InterPro"/>
</dbReference>
<protein>
    <submittedName>
        <fullName evidence="3">STPAP polymerase</fullName>
    </submittedName>
</protein>
<dbReference type="InterPro" id="IPR003604">
    <property type="entry name" value="Matrin/U1-like-C_Znf_C2H2"/>
</dbReference>
<evidence type="ECO:0000313" key="3">
    <source>
        <dbReference type="EMBL" id="NXB65371.1"/>
    </source>
</evidence>
<feature type="non-terminal residue" evidence="3">
    <location>
        <position position="1"/>
    </location>
</feature>
<dbReference type="SUPFAM" id="SSF57667">
    <property type="entry name" value="beta-beta-alpha zinc fingers"/>
    <property type="match status" value="1"/>
</dbReference>
<dbReference type="InterPro" id="IPR013087">
    <property type="entry name" value="Znf_C2H2_type"/>
</dbReference>
<proteinExistence type="predicted"/>
<dbReference type="GO" id="GO:0031123">
    <property type="term" value="P:RNA 3'-end processing"/>
    <property type="evidence" value="ECO:0007669"/>
    <property type="project" value="TreeGrafter"/>
</dbReference>
<evidence type="ECO:0000256" key="1">
    <source>
        <dbReference type="SAM" id="MobiDB-lite"/>
    </source>
</evidence>
<keyword evidence="4" id="KW-1185">Reference proteome</keyword>
<dbReference type="InterPro" id="IPR054708">
    <property type="entry name" value="MTPAP-like_central"/>
</dbReference>
<dbReference type="Pfam" id="PF12874">
    <property type="entry name" value="zf-met"/>
    <property type="match status" value="1"/>
</dbReference>
<feature type="compositionally biased region" description="Pro residues" evidence="1">
    <location>
        <begin position="12"/>
        <end position="22"/>
    </location>
</feature>
<dbReference type="InterPro" id="IPR012677">
    <property type="entry name" value="Nucleotide-bd_a/b_plait_sf"/>
</dbReference>
<evidence type="ECO:0000313" key="4">
    <source>
        <dbReference type="Proteomes" id="UP000548317"/>
    </source>
</evidence>